<dbReference type="Pfam" id="PF13302">
    <property type="entry name" value="Acetyltransf_3"/>
    <property type="match status" value="1"/>
</dbReference>
<dbReference type="PANTHER" id="PTHR43441:SF11">
    <property type="entry name" value="RIBOSOMAL-PROTEIN-SERINE ACETYLTRANSFERASE"/>
    <property type="match status" value="1"/>
</dbReference>
<reference evidence="2" key="1">
    <citation type="submission" date="2021-01" db="EMBL/GenBank/DDBJ databases">
        <title>Genome public.</title>
        <authorList>
            <person name="Liu C."/>
            <person name="Sun Q."/>
        </authorList>
    </citation>
    <scope>NUCLEOTIDE SEQUENCE</scope>
    <source>
        <strain evidence="2">YIM B02565</strain>
    </source>
</reference>
<evidence type="ECO:0000313" key="3">
    <source>
        <dbReference type="Proteomes" id="UP000623681"/>
    </source>
</evidence>
<proteinExistence type="predicted"/>
<keyword evidence="3" id="KW-1185">Reference proteome</keyword>
<gene>
    <name evidence="2" type="ORF">JK634_00800</name>
</gene>
<dbReference type="Gene3D" id="3.40.630.30">
    <property type="match status" value="1"/>
</dbReference>
<dbReference type="CDD" id="cd04301">
    <property type="entry name" value="NAT_SF"/>
    <property type="match status" value="1"/>
</dbReference>
<dbReference type="PROSITE" id="PS51186">
    <property type="entry name" value="GNAT"/>
    <property type="match status" value="1"/>
</dbReference>
<feature type="domain" description="N-acetyltransferase" evidence="1">
    <location>
        <begin position="17"/>
        <end position="179"/>
    </location>
</feature>
<protein>
    <submittedName>
        <fullName evidence="2">GNAT family N-acetyltransferase</fullName>
    </submittedName>
</protein>
<dbReference type="AlphaFoldDB" id="A0A937FA39"/>
<dbReference type="InterPro" id="IPR016181">
    <property type="entry name" value="Acyl_CoA_acyltransferase"/>
</dbReference>
<organism evidence="2 3">
    <name type="scientific">Clostridium paridis</name>
    <dbReference type="NCBI Taxonomy" id="2803863"/>
    <lineage>
        <taxon>Bacteria</taxon>
        <taxon>Bacillati</taxon>
        <taxon>Bacillota</taxon>
        <taxon>Clostridia</taxon>
        <taxon>Eubacteriales</taxon>
        <taxon>Clostridiaceae</taxon>
        <taxon>Clostridium</taxon>
    </lineage>
</organism>
<dbReference type="GO" id="GO:1990189">
    <property type="term" value="F:protein N-terminal-serine acetyltransferase activity"/>
    <property type="evidence" value="ECO:0007669"/>
    <property type="project" value="TreeGrafter"/>
</dbReference>
<dbReference type="RefSeq" id="WP_202765733.1">
    <property type="nucleotide sequence ID" value="NZ_JAESWA010000004.1"/>
</dbReference>
<evidence type="ECO:0000313" key="2">
    <source>
        <dbReference type="EMBL" id="MBL4930350.1"/>
    </source>
</evidence>
<dbReference type="Proteomes" id="UP000623681">
    <property type="component" value="Unassembled WGS sequence"/>
</dbReference>
<dbReference type="SUPFAM" id="SSF55729">
    <property type="entry name" value="Acyl-CoA N-acyltransferases (Nat)"/>
    <property type="match status" value="1"/>
</dbReference>
<dbReference type="InterPro" id="IPR000182">
    <property type="entry name" value="GNAT_dom"/>
</dbReference>
<accession>A0A937FA39</accession>
<dbReference type="GO" id="GO:0008999">
    <property type="term" value="F:protein-N-terminal-alanine acetyltransferase activity"/>
    <property type="evidence" value="ECO:0007669"/>
    <property type="project" value="TreeGrafter"/>
</dbReference>
<name>A0A937FA39_9CLOT</name>
<dbReference type="PANTHER" id="PTHR43441">
    <property type="entry name" value="RIBOSOMAL-PROTEIN-SERINE ACETYLTRANSFERASE"/>
    <property type="match status" value="1"/>
</dbReference>
<dbReference type="GO" id="GO:0005737">
    <property type="term" value="C:cytoplasm"/>
    <property type="evidence" value="ECO:0007669"/>
    <property type="project" value="TreeGrafter"/>
</dbReference>
<sequence length="188" mass="22301">MDKSEREGIQSLIDNKYKLIPLNYGHIETLYNWNLHEKELENFTCRPIIKYESLQEYLSSTINRISEGKIKVYVLVEEKTNKPLGRISLFDFNKRNHSAEFGYYLPKVYRGKGLGKILLSDLLKTIWEQDELNLNKVYATTSSNNIASIKLLEKFGFKLDGVLREHYWINDARYNQLIYSMLKYEWTK</sequence>
<evidence type="ECO:0000259" key="1">
    <source>
        <dbReference type="PROSITE" id="PS51186"/>
    </source>
</evidence>
<dbReference type="EMBL" id="JAESWA010000004">
    <property type="protein sequence ID" value="MBL4930350.1"/>
    <property type="molecule type" value="Genomic_DNA"/>
</dbReference>
<dbReference type="InterPro" id="IPR051908">
    <property type="entry name" value="Ribosomal_N-acetyltransferase"/>
</dbReference>
<comment type="caution">
    <text evidence="2">The sequence shown here is derived from an EMBL/GenBank/DDBJ whole genome shotgun (WGS) entry which is preliminary data.</text>
</comment>